<evidence type="ECO:0000313" key="2">
    <source>
        <dbReference type="Proteomes" id="UP000288246"/>
    </source>
</evidence>
<proteinExistence type="predicted"/>
<dbReference type="EMBL" id="BHYL01000059">
    <property type="protein sequence ID" value="GCD19275.1"/>
    <property type="molecule type" value="Genomic_DNA"/>
</dbReference>
<comment type="caution">
    <text evidence="1">The sequence shown here is derived from an EMBL/GenBank/DDBJ whole genome shotgun (WGS) entry which is preliminary data.</text>
</comment>
<gene>
    <name evidence="1" type="ORF">CTKZ_08370</name>
</gene>
<evidence type="ECO:0000313" key="1">
    <source>
        <dbReference type="EMBL" id="GCD19275.1"/>
    </source>
</evidence>
<organism evidence="1 2">
    <name type="scientific">Cellulomonas algicola</name>
    <dbReference type="NCBI Taxonomy" id="2071633"/>
    <lineage>
        <taxon>Bacteria</taxon>
        <taxon>Bacillati</taxon>
        <taxon>Actinomycetota</taxon>
        <taxon>Actinomycetes</taxon>
        <taxon>Micrococcales</taxon>
        <taxon>Cellulomonadaceae</taxon>
        <taxon>Cellulomonas</taxon>
    </lineage>
</organism>
<sequence length="265" mass="28302">MLRTPYQEETVTERLLLGLAQDRRASGITATAYSKPVEGRIGADWLWTFRGRTGGMTGLLVQAKLLTVRPHHAYAIGQAASRGARTRAGNEDLTQLQVLLDHAAQLGLPAAYALYNDSASASHYAQQCPWQRVLGPLGGIALCGANLAAALVEASAPCVPAHAFETLARPLSCALACQDHVSGRQLAEPLDETVHSALRAQFYAYGGPGVESSQQEFSQGLLRRLFEASRTFDEPEAGEEFLNAVLDDTGLAGVVWVSEGDPSNS</sequence>
<keyword evidence="2" id="KW-1185">Reference proteome</keyword>
<reference evidence="1 2" key="1">
    <citation type="submission" date="2018-11" db="EMBL/GenBank/DDBJ databases">
        <title>Draft genome sequence of Cellulomonas takizawaensis strain TKZ-21.</title>
        <authorList>
            <person name="Yamamura H."/>
            <person name="Hayashi T."/>
            <person name="Hamada M."/>
            <person name="Serisawa Y."/>
            <person name="Matsuyama K."/>
            <person name="Nakagawa Y."/>
            <person name="Otoguro M."/>
            <person name="Yanagida F."/>
            <person name="Hayakawa M."/>
        </authorList>
    </citation>
    <scope>NUCLEOTIDE SEQUENCE [LARGE SCALE GENOMIC DNA]</scope>
    <source>
        <strain evidence="1 2">TKZ-21</strain>
    </source>
</reference>
<dbReference type="Proteomes" id="UP000288246">
    <property type="component" value="Unassembled WGS sequence"/>
</dbReference>
<name>A0A401UX72_9CELL</name>
<protein>
    <submittedName>
        <fullName evidence="1">Uncharacterized protein</fullName>
    </submittedName>
</protein>
<accession>A0A401UX72</accession>
<dbReference type="AlphaFoldDB" id="A0A401UX72"/>